<gene>
    <name evidence="2" type="ORF">HNQ50_000885</name>
</gene>
<organism evidence="2 3">
    <name type="scientific">Silvimonas terrae</name>
    <dbReference type="NCBI Taxonomy" id="300266"/>
    <lineage>
        <taxon>Bacteria</taxon>
        <taxon>Pseudomonadati</taxon>
        <taxon>Pseudomonadota</taxon>
        <taxon>Betaproteobacteria</taxon>
        <taxon>Neisseriales</taxon>
        <taxon>Chitinibacteraceae</taxon>
        <taxon>Silvimonas</taxon>
    </lineage>
</organism>
<dbReference type="Proteomes" id="UP000543030">
    <property type="component" value="Unassembled WGS sequence"/>
</dbReference>
<evidence type="ECO:0000259" key="1">
    <source>
        <dbReference type="Pfam" id="PF18864"/>
    </source>
</evidence>
<protein>
    <recommendedName>
        <fullName evidence="1">AbiTii domain-containing protein</fullName>
    </recommendedName>
</protein>
<dbReference type="RefSeq" id="WP_184098002.1">
    <property type="nucleotide sequence ID" value="NZ_JACHHN010000002.1"/>
</dbReference>
<evidence type="ECO:0000313" key="2">
    <source>
        <dbReference type="EMBL" id="MBB5190163.1"/>
    </source>
</evidence>
<feature type="domain" description="AbiTii" evidence="1">
    <location>
        <begin position="7"/>
        <end position="178"/>
    </location>
</feature>
<dbReference type="InterPro" id="IPR041304">
    <property type="entry name" value="AbiTii"/>
</dbReference>
<proteinExistence type="predicted"/>
<dbReference type="Pfam" id="PF18864">
    <property type="entry name" value="AbiTii"/>
    <property type="match status" value="1"/>
</dbReference>
<comment type="caution">
    <text evidence="2">The sequence shown here is derived from an EMBL/GenBank/DDBJ whole genome shotgun (WGS) entry which is preliminary data.</text>
</comment>
<sequence>MSECKAIRDALYNRTTSLVNLLQRTQRLAIAAGNARVQRWADHELNGYPDDAALPEYRVVGAQAWVRLQGNELVIEAMLVPTDMIPSWLEEDLACSHLRNPVADYMPYLLGKHEDELRENWPRQLVAQLNAETRPFMPAMRCLEGWKTIHRGAVCEMVASCRDELLFALNEIEFGFGQSAALNASINAMEAEMPVRPSLLASAGRLRPQSERRTA</sequence>
<dbReference type="AlphaFoldDB" id="A0A840RCR2"/>
<accession>A0A840RCR2</accession>
<dbReference type="EMBL" id="JACHHN010000002">
    <property type="protein sequence ID" value="MBB5190163.1"/>
    <property type="molecule type" value="Genomic_DNA"/>
</dbReference>
<name>A0A840RCR2_9NEIS</name>
<evidence type="ECO:0000313" key="3">
    <source>
        <dbReference type="Proteomes" id="UP000543030"/>
    </source>
</evidence>
<keyword evidence="3" id="KW-1185">Reference proteome</keyword>
<reference evidence="2 3" key="1">
    <citation type="submission" date="2020-08" db="EMBL/GenBank/DDBJ databases">
        <title>Genomic Encyclopedia of Type Strains, Phase IV (KMG-IV): sequencing the most valuable type-strain genomes for metagenomic binning, comparative biology and taxonomic classification.</title>
        <authorList>
            <person name="Goeker M."/>
        </authorList>
    </citation>
    <scope>NUCLEOTIDE SEQUENCE [LARGE SCALE GENOMIC DNA]</scope>
    <source>
        <strain evidence="2 3">DSM 18233</strain>
    </source>
</reference>